<dbReference type="SMART" id="SM00336">
    <property type="entry name" value="BBOX"/>
    <property type="match status" value="2"/>
</dbReference>
<feature type="domain" description="B box-type" evidence="3">
    <location>
        <begin position="78"/>
        <end position="119"/>
    </location>
</feature>
<dbReference type="Gene3D" id="3.30.160.60">
    <property type="entry name" value="Classic Zinc Finger"/>
    <property type="match status" value="1"/>
</dbReference>
<feature type="coiled-coil region" evidence="2">
    <location>
        <begin position="131"/>
        <end position="230"/>
    </location>
</feature>
<protein>
    <recommendedName>
        <fullName evidence="3">B box-type domain-containing protein</fullName>
    </recommendedName>
</protein>
<sequence length="560" mass="63067">MATFSQSTIDKGSDMVQNFLCSTCEDKKLDNTADFYCESCVAFYCRNCIGMHNQLFTKHAPFGRGDMKKWPVAKKVEDFLLKCDVHKEENLKLFCDNHSELCCTNCAFLNHRQCQKVTLISEKVKSQSTDLQQLSVSIQSILEQMKKLQDKQKASMRSLQSSFDEQLHTIQETRRQINAALDTIEQKTLTEMKDTLTKLQVSAKIDVDKCIRLRDELNQLHDAIQDISDKSKLELSFIATIKCKDKIEQSKTFLKNSFQVEISIKFQPNSDIVQYLSKLSGVGSIEHSAHTLMGRDNPNNEITVQGKFVQNVKISGDSKECCITAIIVLPDRRVLVSDNNNKKIKLLDQEYQVVSHWNVKAYPIDLCQITPSEVAVTLKCEVQFITVNNMQLVTGRNLQLQHRCTGIAFHQDDLYITADTALYKYTLSGKLLSKMYEDKSARCTVYRCAVSIKGDKLYITNSSQDKLLTLARDGSVLATFTDHALQDPGGVHVTPAGQVLVCGYKSNTILQVDSQGNRKLSTLVTGEDGVVNPYSVFYNRHTASIIVGLLNSSILVFNVQ</sequence>
<dbReference type="InterPro" id="IPR000315">
    <property type="entry name" value="Znf_B-box"/>
</dbReference>
<evidence type="ECO:0000313" key="5">
    <source>
        <dbReference type="Proteomes" id="UP000828390"/>
    </source>
</evidence>
<dbReference type="GO" id="GO:0008270">
    <property type="term" value="F:zinc ion binding"/>
    <property type="evidence" value="ECO:0007669"/>
    <property type="project" value="UniProtKB-KW"/>
</dbReference>
<name>A0A9D4GM60_DREPO</name>
<dbReference type="PROSITE" id="PS50119">
    <property type="entry name" value="ZF_BBOX"/>
    <property type="match status" value="2"/>
</dbReference>
<evidence type="ECO:0000256" key="2">
    <source>
        <dbReference type="SAM" id="Coils"/>
    </source>
</evidence>
<reference evidence="4" key="1">
    <citation type="journal article" date="2019" name="bioRxiv">
        <title>The Genome of the Zebra Mussel, Dreissena polymorpha: A Resource for Invasive Species Research.</title>
        <authorList>
            <person name="McCartney M.A."/>
            <person name="Auch B."/>
            <person name="Kono T."/>
            <person name="Mallez S."/>
            <person name="Zhang Y."/>
            <person name="Obille A."/>
            <person name="Becker A."/>
            <person name="Abrahante J.E."/>
            <person name="Garbe J."/>
            <person name="Badalamenti J.P."/>
            <person name="Herman A."/>
            <person name="Mangelson H."/>
            <person name="Liachko I."/>
            <person name="Sullivan S."/>
            <person name="Sone E.D."/>
            <person name="Koren S."/>
            <person name="Silverstein K.A.T."/>
            <person name="Beckman K.B."/>
            <person name="Gohl D.M."/>
        </authorList>
    </citation>
    <scope>NUCLEOTIDE SEQUENCE</scope>
    <source>
        <strain evidence="4">Duluth1</strain>
        <tissue evidence="4">Whole animal</tissue>
    </source>
</reference>
<keyword evidence="1" id="KW-0479">Metal-binding</keyword>
<dbReference type="PANTHER" id="PTHR25462:SF296">
    <property type="entry name" value="MEIOTIC P26, ISOFORM F"/>
    <property type="match status" value="1"/>
</dbReference>
<dbReference type="SUPFAM" id="SSF57845">
    <property type="entry name" value="B-box zinc-binding domain"/>
    <property type="match status" value="1"/>
</dbReference>
<keyword evidence="1" id="KW-0863">Zinc-finger</keyword>
<dbReference type="EMBL" id="JAIWYP010000005">
    <property type="protein sequence ID" value="KAH3819383.1"/>
    <property type="molecule type" value="Genomic_DNA"/>
</dbReference>
<dbReference type="AlphaFoldDB" id="A0A9D4GM60"/>
<feature type="domain" description="B box-type" evidence="3">
    <location>
        <begin position="16"/>
        <end position="59"/>
    </location>
</feature>
<gene>
    <name evidence="4" type="ORF">DPMN_121116</name>
</gene>
<keyword evidence="2" id="KW-0175">Coiled coil</keyword>
<evidence type="ECO:0000313" key="4">
    <source>
        <dbReference type="EMBL" id="KAH3819383.1"/>
    </source>
</evidence>
<proteinExistence type="predicted"/>
<evidence type="ECO:0000259" key="3">
    <source>
        <dbReference type="PROSITE" id="PS50119"/>
    </source>
</evidence>
<evidence type="ECO:0000256" key="1">
    <source>
        <dbReference type="PROSITE-ProRule" id="PRU00024"/>
    </source>
</evidence>
<dbReference type="PANTHER" id="PTHR25462">
    <property type="entry name" value="BONUS, ISOFORM C-RELATED"/>
    <property type="match status" value="1"/>
</dbReference>
<dbReference type="Gene3D" id="2.120.10.30">
    <property type="entry name" value="TolB, C-terminal domain"/>
    <property type="match status" value="1"/>
</dbReference>
<keyword evidence="5" id="KW-1185">Reference proteome</keyword>
<dbReference type="InterPro" id="IPR011042">
    <property type="entry name" value="6-blade_b-propeller_TolB-like"/>
</dbReference>
<accession>A0A9D4GM60</accession>
<organism evidence="4 5">
    <name type="scientific">Dreissena polymorpha</name>
    <name type="common">Zebra mussel</name>
    <name type="synonym">Mytilus polymorpha</name>
    <dbReference type="NCBI Taxonomy" id="45954"/>
    <lineage>
        <taxon>Eukaryota</taxon>
        <taxon>Metazoa</taxon>
        <taxon>Spiralia</taxon>
        <taxon>Lophotrochozoa</taxon>
        <taxon>Mollusca</taxon>
        <taxon>Bivalvia</taxon>
        <taxon>Autobranchia</taxon>
        <taxon>Heteroconchia</taxon>
        <taxon>Euheterodonta</taxon>
        <taxon>Imparidentia</taxon>
        <taxon>Neoheterodontei</taxon>
        <taxon>Myida</taxon>
        <taxon>Dreissenoidea</taxon>
        <taxon>Dreissenidae</taxon>
        <taxon>Dreissena</taxon>
    </lineage>
</organism>
<dbReference type="SUPFAM" id="SSF101898">
    <property type="entry name" value="NHL repeat"/>
    <property type="match status" value="1"/>
</dbReference>
<dbReference type="Proteomes" id="UP000828390">
    <property type="component" value="Unassembled WGS sequence"/>
</dbReference>
<reference evidence="4" key="2">
    <citation type="submission" date="2020-11" db="EMBL/GenBank/DDBJ databases">
        <authorList>
            <person name="McCartney M.A."/>
            <person name="Auch B."/>
            <person name="Kono T."/>
            <person name="Mallez S."/>
            <person name="Becker A."/>
            <person name="Gohl D.M."/>
            <person name="Silverstein K.A.T."/>
            <person name="Koren S."/>
            <person name="Bechman K.B."/>
            <person name="Herman A."/>
            <person name="Abrahante J.E."/>
            <person name="Garbe J."/>
        </authorList>
    </citation>
    <scope>NUCLEOTIDE SEQUENCE</scope>
    <source>
        <strain evidence="4">Duluth1</strain>
        <tissue evidence="4">Whole animal</tissue>
    </source>
</reference>
<keyword evidence="1" id="KW-0862">Zinc</keyword>
<dbReference type="CDD" id="cd19756">
    <property type="entry name" value="Bbox2"/>
    <property type="match status" value="1"/>
</dbReference>
<dbReference type="Gene3D" id="2.40.10.500">
    <property type="match status" value="1"/>
</dbReference>
<dbReference type="OrthoDB" id="6108862at2759"/>
<dbReference type="InterPro" id="IPR047153">
    <property type="entry name" value="TRIM45/56/19-like"/>
</dbReference>
<comment type="caution">
    <text evidence="4">The sequence shown here is derived from an EMBL/GenBank/DDBJ whole genome shotgun (WGS) entry which is preliminary data.</text>
</comment>